<feature type="domain" description="5'-3' exonuclease" evidence="3">
    <location>
        <begin position="1"/>
        <end position="244"/>
    </location>
</feature>
<dbReference type="Gene3D" id="1.10.150.20">
    <property type="entry name" value="5' to 3' exonuclease, C-terminal subdomain"/>
    <property type="match status" value="1"/>
</dbReference>
<keyword evidence="1" id="KW-0540">Nuclease</keyword>
<evidence type="ECO:0000313" key="4">
    <source>
        <dbReference type="EMBL" id="CAB4129617.1"/>
    </source>
</evidence>
<dbReference type="InterPro" id="IPR036279">
    <property type="entry name" value="5-3_exonuclease_C_sf"/>
</dbReference>
<dbReference type="CDD" id="cd09859">
    <property type="entry name" value="PIN_53EXO"/>
    <property type="match status" value="1"/>
</dbReference>
<dbReference type="EMBL" id="LR796235">
    <property type="protein sequence ID" value="CAB4129617.1"/>
    <property type="molecule type" value="Genomic_DNA"/>
</dbReference>
<dbReference type="InterPro" id="IPR020046">
    <property type="entry name" value="5-3_exonucl_a-hlix_arch_N"/>
</dbReference>
<evidence type="ECO:0000256" key="1">
    <source>
        <dbReference type="ARBA" id="ARBA00022722"/>
    </source>
</evidence>
<proteinExistence type="predicted"/>
<dbReference type="InterPro" id="IPR029060">
    <property type="entry name" value="PIN-like_dom_sf"/>
</dbReference>
<dbReference type="Pfam" id="PF02739">
    <property type="entry name" value="5_3_exonuc_N"/>
    <property type="match status" value="1"/>
</dbReference>
<dbReference type="GO" id="GO:0008409">
    <property type="term" value="F:5'-3' exonuclease activity"/>
    <property type="evidence" value="ECO:0007669"/>
    <property type="project" value="InterPro"/>
</dbReference>
<evidence type="ECO:0000256" key="2">
    <source>
        <dbReference type="ARBA" id="ARBA00022801"/>
    </source>
</evidence>
<keyword evidence="2" id="KW-0378">Hydrolase</keyword>
<name>A0A6J5L9E0_9CAUD</name>
<dbReference type="SMART" id="SM00475">
    <property type="entry name" value="53EXOc"/>
    <property type="match status" value="1"/>
</dbReference>
<accession>A0A6J5L9E0</accession>
<dbReference type="InterPro" id="IPR038969">
    <property type="entry name" value="FEN"/>
</dbReference>
<evidence type="ECO:0000259" key="3">
    <source>
        <dbReference type="SMART" id="SM00475"/>
    </source>
</evidence>
<dbReference type="GO" id="GO:0033567">
    <property type="term" value="P:DNA replication, Okazaki fragment processing"/>
    <property type="evidence" value="ECO:0007669"/>
    <property type="project" value="InterPro"/>
</dbReference>
<keyword evidence="4" id="KW-0269">Exonuclease</keyword>
<sequence>MKIGFHGVKDYFHNGEHIGALYHFMNTLRKFINEQNFDKVVVLWDGEDSTSLRGILYPKYKQNRRLVMEDAIFMSYLKQKNRIKQYLEEVYIRQLEISGREADDLIAYYCQVSENEDKLIFSSDRDLTQLISEKVSVYSPSVKATFKHGDKIKFDDFEFPHYNVKTLKILTGDKSDNIEGISLFGEKTLVKFFPEILEKEVSYNDILTRAEDLLKEQKDNQALKNLLTGKTKSGIFEKEFFQVNEQIVDLDNPLLRDEDKEEILSIVTEKLDIEGRSYKNLIKYMVEDGLFKYLPKGDDSWTYFIQPFMKLTRKEKTKTNKK</sequence>
<dbReference type="SUPFAM" id="SSF47807">
    <property type="entry name" value="5' to 3' exonuclease, C-terminal subdomain"/>
    <property type="match status" value="1"/>
</dbReference>
<gene>
    <name evidence="4" type="ORF">UFOVP117_44</name>
</gene>
<dbReference type="Gene3D" id="3.40.50.1010">
    <property type="entry name" value="5'-nuclease"/>
    <property type="match status" value="1"/>
</dbReference>
<dbReference type="PANTHER" id="PTHR42646:SF2">
    <property type="entry name" value="5'-3' EXONUCLEASE FAMILY PROTEIN"/>
    <property type="match status" value="1"/>
</dbReference>
<dbReference type="GO" id="GO:0017108">
    <property type="term" value="F:5'-flap endonuclease activity"/>
    <property type="evidence" value="ECO:0007669"/>
    <property type="project" value="InterPro"/>
</dbReference>
<protein>
    <submittedName>
        <fullName evidence="4">Exo 5'-3' exonuclease (Including N-terminal domain of PolI)</fullName>
    </submittedName>
</protein>
<organism evidence="4">
    <name type="scientific">uncultured Caudovirales phage</name>
    <dbReference type="NCBI Taxonomy" id="2100421"/>
    <lineage>
        <taxon>Viruses</taxon>
        <taxon>Duplodnaviria</taxon>
        <taxon>Heunggongvirae</taxon>
        <taxon>Uroviricota</taxon>
        <taxon>Caudoviricetes</taxon>
        <taxon>Peduoviridae</taxon>
        <taxon>Maltschvirus</taxon>
        <taxon>Maltschvirus maltsch</taxon>
    </lineage>
</organism>
<reference evidence="4" key="1">
    <citation type="submission" date="2020-04" db="EMBL/GenBank/DDBJ databases">
        <authorList>
            <person name="Chiriac C."/>
            <person name="Salcher M."/>
            <person name="Ghai R."/>
            <person name="Kavagutti S V."/>
        </authorList>
    </citation>
    <scope>NUCLEOTIDE SEQUENCE</scope>
</reference>
<dbReference type="InterPro" id="IPR002421">
    <property type="entry name" value="5-3_exonuclease"/>
</dbReference>
<dbReference type="SUPFAM" id="SSF88723">
    <property type="entry name" value="PIN domain-like"/>
    <property type="match status" value="1"/>
</dbReference>
<dbReference type="PANTHER" id="PTHR42646">
    <property type="entry name" value="FLAP ENDONUCLEASE XNI"/>
    <property type="match status" value="1"/>
</dbReference>
<dbReference type="GO" id="GO:0003677">
    <property type="term" value="F:DNA binding"/>
    <property type="evidence" value="ECO:0007669"/>
    <property type="project" value="InterPro"/>
</dbReference>